<dbReference type="Proteomes" id="UP000034616">
    <property type="component" value="Unassembled WGS sequence"/>
</dbReference>
<reference evidence="2 3" key="1">
    <citation type="journal article" date="2015" name="Nature">
        <title>rRNA introns, odd ribosomes, and small enigmatic genomes across a large radiation of phyla.</title>
        <authorList>
            <person name="Brown C.T."/>
            <person name="Hug L.A."/>
            <person name="Thomas B.C."/>
            <person name="Sharon I."/>
            <person name="Castelle C.J."/>
            <person name="Singh A."/>
            <person name="Wilkins M.J."/>
            <person name="Williams K.H."/>
            <person name="Banfield J.F."/>
        </authorList>
    </citation>
    <scope>NUCLEOTIDE SEQUENCE [LARGE SCALE GENOMIC DNA]</scope>
</reference>
<comment type="caution">
    <text evidence="2">The sequence shown here is derived from an EMBL/GenBank/DDBJ whole genome shotgun (WGS) entry which is preliminary data.</text>
</comment>
<keyword evidence="1" id="KW-0812">Transmembrane</keyword>
<evidence type="ECO:0000313" key="3">
    <source>
        <dbReference type="Proteomes" id="UP000034616"/>
    </source>
</evidence>
<dbReference type="AlphaFoldDB" id="A0A0G0UIN5"/>
<accession>A0A0G0UIN5</accession>
<evidence type="ECO:0000256" key="1">
    <source>
        <dbReference type="SAM" id="Phobius"/>
    </source>
</evidence>
<keyword evidence="1" id="KW-0472">Membrane</keyword>
<protein>
    <submittedName>
        <fullName evidence="2">Uncharacterized protein</fullName>
    </submittedName>
</protein>
<dbReference type="EMBL" id="LCAH01000003">
    <property type="protein sequence ID" value="KKR87381.1"/>
    <property type="molecule type" value="Genomic_DNA"/>
</dbReference>
<gene>
    <name evidence="2" type="ORF">UU35_C0003G0007</name>
</gene>
<feature type="transmembrane region" description="Helical" evidence="1">
    <location>
        <begin position="68"/>
        <end position="86"/>
    </location>
</feature>
<proteinExistence type="predicted"/>
<organism evidence="2 3">
    <name type="scientific">Candidatus Uhrbacteria bacterium GW2011_GWC2_41_11</name>
    <dbReference type="NCBI Taxonomy" id="1618985"/>
    <lineage>
        <taxon>Bacteria</taxon>
        <taxon>Candidatus Uhriibacteriota</taxon>
    </lineage>
</organism>
<evidence type="ECO:0000313" key="2">
    <source>
        <dbReference type="EMBL" id="KKR87381.1"/>
    </source>
</evidence>
<dbReference type="PROSITE" id="PS51257">
    <property type="entry name" value="PROKAR_LIPOPROTEIN"/>
    <property type="match status" value="1"/>
</dbReference>
<keyword evidence="1" id="KW-1133">Transmembrane helix</keyword>
<sequence>MRFFFFFLIFAILVMNIPTTSVSCSRSFFDFFVQNRGGDYCAVHQISLPISLFSLHEFIIFTNLQRDFLFGICFFLCFFCRFPRFFRLDPAIRFRWRFIHPNLRFFSFFSKDWFSSPFLIVRDH</sequence>
<name>A0A0G0UIN5_9BACT</name>